<feature type="non-terminal residue" evidence="1">
    <location>
        <position position="860"/>
    </location>
</feature>
<sequence length="860" mass="97088">MARKKLAELELSLLHLQQNMDIPDTSLNIHPVIARAVSECRRRGVRPSVEAMDAALLADSGFLNQLQGDVNGWIKEIQKVTKLDRDPGSGTTSQEINFWLSMERALDRIEDQLASDEIVLTMDVLKAAKRFHATVSFRTDTGLKEAGDRVQKYNVLMKDFPINELLAATDIGRISVGIELIFSHFIKKLKLTAYPVVRALPLAEAISRDLHDQLAKVLGRVRLMQMDYVDFDRLVRETQGALEVWEAQAKELANLARELTRKRSEKFIPIKIRAAHAPLQERLRFVHQFRQQHEQLQQTIVRVMAQGSGDSSAIDEIRLAYDIVRIVDVLDVTPDGSDAWERGETAYNERVARVENQIIARLRDRLATARNASEMFRVFSKFNALFVRPKIRGAIQEYQTQLINSVKDDIRRLHDTFKRSYRRSEASTMSQLRDLPPVSGAIVWIRQIERQLDMYMRRVEDVLGRGWELYAEGQRLQADSASFRRKLDTRPLYDAWYNDISRRDLTVGGRVFLVTRHRATGNAFQLGISFDAQLITLFKEVRELMLLGFQVPHTLVTMARDGKRVYPYAVSLMETTKIYRQASHRLQQHPEIMALAAGYRSDVMLCVRKGMGLKWQYFVMSGAGSGAVSGPGGSGGAGGPSGVPDSHENRNAAFVREFSGVVSLFQEKVEALIALNDEINSAVRELSVCPYVQANFTGILDRIQALIDRLNLDNYANLEQWVGELDGRLEQVLTMRLSRAIHVWITEFDRAPPVVGDESDTADSLLATASGNNSGGGALRKVIHGRGMASAAPLSSANVEESDEVTPQIRTLVHELRIRNQVMYLDPPLESARASWIQQLHAWLAAICQQRRPQAARYEV</sequence>
<gene>
    <name evidence="1" type="primary">DYN1_1</name>
    <name evidence="1" type="ORF">IWW38_001640</name>
</gene>
<dbReference type="Proteomes" id="UP001139981">
    <property type="component" value="Unassembled WGS sequence"/>
</dbReference>
<accession>A0ACC1M6F2</accession>
<protein>
    <submittedName>
        <fullName evidence="1">Dynein heavy chain</fullName>
    </submittedName>
</protein>
<name>A0ACC1M6F2_9FUNG</name>
<evidence type="ECO:0000313" key="1">
    <source>
        <dbReference type="EMBL" id="KAJ2897654.1"/>
    </source>
</evidence>
<reference evidence="1" key="1">
    <citation type="submission" date="2022-07" db="EMBL/GenBank/DDBJ databases">
        <title>Phylogenomic reconstructions and comparative analyses of Kickxellomycotina fungi.</title>
        <authorList>
            <person name="Reynolds N.K."/>
            <person name="Stajich J.E."/>
            <person name="Barry K."/>
            <person name="Grigoriev I.V."/>
            <person name="Crous P."/>
            <person name="Smith M.E."/>
        </authorList>
    </citation>
    <scope>NUCLEOTIDE SEQUENCE</scope>
    <source>
        <strain evidence="1">CBS 190363</strain>
    </source>
</reference>
<organism evidence="1 2">
    <name type="scientific">Coemansia aciculifera</name>
    <dbReference type="NCBI Taxonomy" id="417176"/>
    <lineage>
        <taxon>Eukaryota</taxon>
        <taxon>Fungi</taxon>
        <taxon>Fungi incertae sedis</taxon>
        <taxon>Zoopagomycota</taxon>
        <taxon>Kickxellomycotina</taxon>
        <taxon>Kickxellomycetes</taxon>
        <taxon>Kickxellales</taxon>
        <taxon>Kickxellaceae</taxon>
        <taxon>Coemansia</taxon>
    </lineage>
</organism>
<dbReference type="EMBL" id="JANBVB010000102">
    <property type="protein sequence ID" value="KAJ2897654.1"/>
    <property type="molecule type" value="Genomic_DNA"/>
</dbReference>
<keyword evidence="2" id="KW-1185">Reference proteome</keyword>
<comment type="caution">
    <text evidence="1">The sequence shown here is derived from an EMBL/GenBank/DDBJ whole genome shotgun (WGS) entry which is preliminary data.</text>
</comment>
<evidence type="ECO:0000313" key="2">
    <source>
        <dbReference type="Proteomes" id="UP001139981"/>
    </source>
</evidence>
<proteinExistence type="predicted"/>